<keyword evidence="1" id="KW-0479">Metal-binding</keyword>
<evidence type="ECO:0000256" key="3">
    <source>
        <dbReference type="ARBA" id="ARBA00023014"/>
    </source>
</evidence>
<evidence type="ECO:0000259" key="4">
    <source>
        <dbReference type="PROSITE" id="PS51379"/>
    </source>
</evidence>
<dbReference type="PANTHER" id="PTHR43534">
    <property type="entry name" value="MIND SUPERFAMILY P-LOOP ATPASE CONTAINING AN INSERTED FERREDOXIN DOMAIN"/>
    <property type="match status" value="1"/>
</dbReference>
<gene>
    <name evidence="5" type="ORF">Thimo_0842</name>
</gene>
<feature type="domain" description="4Fe-4S ferredoxin-type" evidence="4">
    <location>
        <begin position="59"/>
        <end position="88"/>
    </location>
</feature>
<dbReference type="RefSeq" id="WP_015279824.1">
    <property type="nucleotide sequence ID" value="NC_019940.1"/>
</dbReference>
<dbReference type="Pfam" id="PF14697">
    <property type="entry name" value="Fer4_21"/>
    <property type="match status" value="1"/>
</dbReference>
<keyword evidence="3" id="KW-0411">Iron-sulfur</keyword>
<dbReference type="InterPro" id="IPR027417">
    <property type="entry name" value="P-loop_NTPase"/>
</dbReference>
<dbReference type="AlphaFoldDB" id="L0GSE7"/>
<keyword evidence="2" id="KW-0408">Iron</keyword>
<dbReference type="CDD" id="cd03110">
    <property type="entry name" value="SIMIBI_bact_arch"/>
    <property type="match status" value="1"/>
</dbReference>
<dbReference type="OrthoDB" id="9808559at2"/>
<dbReference type="EMBL" id="CP003051">
    <property type="protein sequence ID" value="AGA89678.1"/>
    <property type="molecule type" value="Genomic_DNA"/>
</dbReference>
<dbReference type="InterPro" id="IPR017900">
    <property type="entry name" value="4Fe4S_Fe_S_CS"/>
</dbReference>
<dbReference type="SUPFAM" id="SSF52540">
    <property type="entry name" value="P-loop containing nucleoside triphosphate hydrolases"/>
    <property type="match status" value="1"/>
</dbReference>
<dbReference type="InterPro" id="IPR017896">
    <property type="entry name" value="4Fe4S_Fe-S-bd"/>
</dbReference>
<evidence type="ECO:0000313" key="5">
    <source>
        <dbReference type="EMBL" id="AGA89678.1"/>
    </source>
</evidence>
<evidence type="ECO:0000256" key="2">
    <source>
        <dbReference type="ARBA" id="ARBA00023004"/>
    </source>
</evidence>
<dbReference type="eggNOG" id="COG1149">
    <property type="taxonomic scope" value="Bacteria"/>
</dbReference>
<dbReference type="Gene3D" id="3.30.70.20">
    <property type="match status" value="1"/>
</dbReference>
<dbReference type="PROSITE" id="PS51379">
    <property type="entry name" value="4FE4S_FER_2"/>
    <property type="match status" value="2"/>
</dbReference>
<dbReference type="PANTHER" id="PTHR43534:SF1">
    <property type="entry name" value="4FE-4S CLUSTER CONTAINING PARA FAMILY ATPASE PROTEIN"/>
    <property type="match status" value="1"/>
</dbReference>
<dbReference type="GO" id="GO:0046872">
    <property type="term" value="F:metal ion binding"/>
    <property type="evidence" value="ECO:0007669"/>
    <property type="project" value="UniProtKB-KW"/>
</dbReference>
<sequence length="300" mass="31338">MKELVIISGKGGTGKTSLTGSFAVLAGDAVIADCDVDAADLHLLLRPTVAETQPFVAGFQAEIRTEDCTGCGACAVYCRYEALLPVTGGHYRIDELACEGCGLCAEVCPERAVAMHSRTCGEWYRSTTRCGPLVHARLNVAGENSGRLVSLVRKEARRLAERDGHDLILVDGPPGTGCAVIASITGADAVLIVTEPTVSGEHDLARVLDLTAHFRVPAMVCINKSDLSPALAARIADLAEARGAPVLARLPYDDAVTAAQLGGQAVVEASDGAVAAQIRALFARCRVQLDGVSRPVPEVP</sequence>
<reference evidence="5 6" key="1">
    <citation type="submission" date="2011-09" db="EMBL/GenBank/DDBJ databases">
        <title>Complete sequence of chromosome of Thioflavicoccus mobilis 8321.</title>
        <authorList>
            <consortium name="US DOE Joint Genome Institute"/>
            <person name="Lucas S."/>
            <person name="Han J."/>
            <person name="Lapidus A."/>
            <person name="Cheng J.-F."/>
            <person name="Goodwin L."/>
            <person name="Pitluck S."/>
            <person name="Peters L."/>
            <person name="Ovchinnikova G."/>
            <person name="Lu M."/>
            <person name="Detter J.C."/>
            <person name="Han C."/>
            <person name="Tapia R."/>
            <person name="Land M."/>
            <person name="Hauser L."/>
            <person name="Kyrpides N."/>
            <person name="Ivanova N."/>
            <person name="Pagani I."/>
            <person name="Vogl K."/>
            <person name="Liu Z."/>
            <person name="Imhoff J."/>
            <person name="Thiel V."/>
            <person name="Frigaard N.-U."/>
            <person name="Bryant D."/>
            <person name="Woyke T."/>
        </authorList>
    </citation>
    <scope>NUCLEOTIDE SEQUENCE [LARGE SCALE GENOMIC DNA]</scope>
    <source>
        <strain evidence="5 6">8321</strain>
    </source>
</reference>
<accession>L0GSE7</accession>
<proteinExistence type="predicted"/>
<protein>
    <submittedName>
        <fullName evidence="5">p-loop ATPase, MinD superfamily</fullName>
    </submittedName>
</protein>
<dbReference type="STRING" id="765912.Thimo_0842"/>
<evidence type="ECO:0000313" key="6">
    <source>
        <dbReference type="Proteomes" id="UP000010816"/>
    </source>
</evidence>
<dbReference type="PATRIC" id="fig|765912.4.peg.826"/>
<dbReference type="Proteomes" id="UP000010816">
    <property type="component" value="Chromosome"/>
</dbReference>
<organism evidence="5 6">
    <name type="scientific">Thioflavicoccus mobilis 8321</name>
    <dbReference type="NCBI Taxonomy" id="765912"/>
    <lineage>
        <taxon>Bacteria</taxon>
        <taxon>Pseudomonadati</taxon>
        <taxon>Pseudomonadota</taxon>
        <taxon>Gammaproteobacteria</taxon>
        <taxon>Chromatiales</taxon>
        <taxon>Chromatiaceae</taxon>
        <taxon>Thioflavicoccus</taxon>
    </lineage>
</organism>
<dbReference type="GO" id="GO:0051536">
    <property type="term" value="F:iron-sulfur cluster binding"/>
    <property type="evidence" value="ECO:0007669"/>
    <property type="project" value="UniProtKB-KW"/>
</dbReference>
<feature type="domain" description="4Fe-4S ferredoxin-type" evidence="4">
    <location>
        <begin position="89"/>
        <end position="118"/>
    </location>
</feature>
<dbReference type="PROSITE" id="PS00198">
    <property type="entry name" value="4FE4S_FER_1"/>
    <property type="match status" value="1"/>
</dbReference>
<name>L0GSE7_9GAMM</name>
<evidence type="ECO:0000256" key="1">
    <source>
        <dbReference type="ARBA" id="ARBA00022723"/>
    </source>
</evidence>
<keyword evidence="6" id="KW-1185">Reference proteome</keyword>
<dbReference type="KEGG" id="tmb:Thimo_0842"/>
<dbReference type="Gene3D" id="3.40.50.300">
    <property type="entry name" value="P-loop containing nucleotide triphosphate hydrolases"/>
    <property type="match status" value="1"/>
</dbReference>
<dbReference type="HOGENOM" id="CLU_067767_1_0_6"/>